<dbReference type="Proteomes" id="UP001592581">
    <property type="component" value="Unassembled WGS sequence"/>
</dbReference>
<dbReference type="CDD" id="cd19165">
    <property type="entry name" value="HemeO"/>
    <property type="match status" value="1"/>
</dbReference>
<dbReference type="Gene3D" id="1.20.910.10">
    <property type="entry name" value="Heme oxygenase-like"/>
    <property type="match status" value="1"/>
</dbReference>
<accession>A0ABV6XHV0</accession>
<dbReference type="InterPro" id="IPR002051">
    <property type="entry name" value="Haem_Oase"/>
</dbReference>
<sequence>MSHPDPTPDPTSGQTGGFAALLRTATAQEHQEAEQSGFMGNLLGGRLGVEAYADLAAQLWFVYAELEAAGEALAGHPLVGRFVDPALFRREALERDLAHLRGTSSWRQQPPLPATEAYTARLRQLADEWPVGYIAHHYTRYLGDLSGGQIIRGIAEKTWGFDRKGDGVRFYVFEEIGNPAAFKRGYREALDRVGAELGEIEQWRVAEECRRAFRLNTALFQDLGDRYPLSA</sequence>
<dbReference type="PRINTS" id="PR00088">
    <property type="entry name" value="HAEMOXYGNASE"/>
</dbReference>
<dbReference type="PANTHER" id="PTHR10720">
    <property type="entry name" value="HEME OXYGENASE"/>
    <property type="match status" value="1"/>
</dbReference>
<name>A0ABV6XHV0_9ACTN</name>
<evidence type="ECO:0000256" key="3">
    <source>
        <dbReference type="ARBA" id="ARBA00023004"/>
    </source>
</evidence>
<dbReference type="InterPro" id="IPR016053">
    <property type="entry name" value="Haem_Oase-like"/>
</dbReference>
<gene>
    <name evidence="4" type="ORF">ABUW04_06160</name>
</gene>
<proteinExistence type="predicted"/>
<evidence type="ECO:0000256" key="2">
    <source>
        <dbReference type="ARBA" id="ARBA00022723"/>
    </source>
</evidence>
<dbReference type="InterPro" id="IPR016084">
    <property type="entry name" value="Haem_Oase-like_multi-hlx"/>
</dbReference>
<evidence type="ECO:0000313" key="5">
    <source>
        <dbReference type="Proteomes" id="UP001592581"/>
    </source>
</evidence>
<evidence type="ECO:0000256" key="1">
    <source>
        <dbReference type="ARBA" id="ARBA00022617"/>
    </source>
</evidence>
<dbReference type="Pfam" id="PF01126">
    <property type="entry name" value="Heme_oxygenase"/>
    <property type="match status" value="1"/>
</dbReference>
<keyword evidence="1" id="KW-0349">Heme</keyword>
<organism evidence="4 5">
    <name type="scientific">Streptacidiphilus jeojiensis</name>
    <dbReference type="NCBI Taxonomy" id="3229225"/>
    <lineage>
        <taxon>Bacteria</taxon>
        <taxon>Bacillati</taxon>
        <taxon>Actinomycetota</taxon>
        <taxon>Actinomycetes</taxon>
        <taxon>Kitasatosporales</taxon>
        <taxon>Streptomycetaceae</taxon>
        <taxon>Streptacidiphilus</taxon>
    </lineage>
</organism>
<dbReference type="PANTHER" id="PTHR10720:SF0">
    <property type="entry name" value="HEME OXYGENASE"/>
    <property type="match status" value="1"/>
</dbReference>
<reference evidence="4 5" key="1">
    <citation type="submission" date="2024-06" db="EMBL/GenBank/DDBJ databases">
        <authorList>
            <person name="Lee S.D."/>
        </authorList>
    </citation>
    <scope>NUCLEOTIDE SEQUENCE [LARGE SCALE GENOMIC DNA]</scope>
    <source>
        <strain evidence="4 5">N1-10</strain>
    </source>
</reference>
<protein>
    <submittedName>
        <fullName evidence="4">Biliverdin-producing heme oxygenase</fullName>
    </submittedName>
</protein>
<keyword evidence="3" id="KW-0408">Iron</keyword>
<dbReference type="RefSeq" id="WP_380563490.1">
    <property type="nucleotide sequence ID" value="NZ_JBEUKS010000002.1"/>
</dbReference>
<keyword evidence="5" id="KW-1185">Reference proteome</keyword>
<dbReference type="PIRSF" id="PIRSF000343">
    <property type="entry name" value="Haem_Oase"/>
    <property type="match status" value="1"/>
</dbReference>
<dbReference type="SUPFAM" id="SSF48613">
    <property type="entry name" value="Heme oxygenase-like"/>
    <property type="match status" value="1"/>
</dbReference>
<keyword evidence="2" id="KW-0479">Metal-binding</keyword>
<dbReference type="EMBL" id="JBEUKS010000002">
    <property type="protein sequence ID" value="MFC1437838.1"/>
    <property type="molecule type" value="Genomic_DNA"/>
</dbReference>
<comment type="caution">
    <text evidence="4">The sequence shown here is derived from an EMBL/GenBank/DDBJ whole genome shotgun (WGS) entry which is preliminary data.</text>
</comment>
<evidence type="ECO:0000313" key="4">
    <source>
        <dbReference type="EMBL" id="MFC1437838.1"/>
    </source>
</evidence>